<dbReference type="GeneID" id="93225463"/>
<feature type="compositionally biased region" description="Basic and acidic residues" evidence="15">
    <location>
        <begin position="22"/>
        <end position="32"/>
    </location>
</feature>
<feature type="transmembrane region" description="Helical" evidence="14">
    <location>
        <begin position="300"/>
        <end position="324"/>
    </location>
</feature>
<evidence type="ECO:0000256" key="4">
    <source>
        <dbReference type="ARBA" id="ARBA00022692"/>
    </source>
</evidence>
<keyword evidence="13 14" id="KW-0472">Membrane</keyword>
<feature type="transmembrane region" description="Helical" evidence="14">
    <location>
        <begin position="38"/>
        <end position="56"/>
    </location>
</feature>
<feature type="region of interest" description="Disordered" evidence="15">
    <location>
        <begin position="1"/>
        <end position="32"/>
    </location>
</feature>
<dbReference type="NCBIfam" id="TIGR01525">
    <property type="entry name" value="ATPase-IB_hvy"/>
    <property type="match status" value="1"/>
</dbReference>
<feature type="transmembrane region" description="Helical" evidence="14">
    <location>
        <begin position="627"/>
        <end position="650"/>
    </location>
</feature>
<dbReference type="InterPro" id="IPR027256">
    <property type="entry name" value="P-typ_ATPase_IB"/>
</dbReference>
<dbReference type="Pfam" id="PF00122">
    <property type="entry name" value="E1-E2_ATPase"/>
    <property type="match status" value="1"/>
</dbReference>
<dbReference type="InterPro" id="IPR023214">
    <property type="entry name" value="HAD_sf"/>
</dbReference>
<evidence type="ECO:0000256" key="13">
    <source>
        <dbReference type="ARBA" id="ARBA00023136"/>
    </source>
</evidence>
<keyword evidence="8 14" id="KW-0067">ATP-binding</keyword>
<dbReference type="Gene3D" id="3.40.50.1000">
    <property type="entry name" value="HAD superfamily/HAD-like"/>
    <property type="match status" value="1"/>
</dbReference>
<dbReference type="SUPFAM" id="SSF56784">
    <property type="entry name" value="HAD-like"/>
    <property type="match status" value="1"/>
</dbReference>
<dbReference type="PANTHER" id="PTHR43079">
    <property type="entry name" value="PROBABLE CADMIUM/ZINC-TRANSPORTING ATPASE HMA1"/>
    <property type="match status" value="1"/>
</dbReference>
<evidence type="ECO:0000256" key="3">
    <source>
        <dbReference type="ARBA" id="ARBA00022475"/>
    </source>
</evidence>
<sequence length="655" mass="71259">MDKEEINNKNHSLKNKTSNHGGTEHKHNEEHDHSHGNIPVYFYFIGLITFLIALFLGEDLLILSNMLFSITVVSAGYHVIIEGFGDTIKDSLRTKKFMPNIHFLMVLAAAAAMIIGSFEEAGLLILIFAGAHFLEDYAEGKSKREITNLLKLNPTEARRISTDNSVEVVSVDQLVVGDKVQVLNGGQVPTDGKIISGTTSIDESSINGESIPKEKTVGDDVFGSTINGTGSFVMEVSKDSSDTVFAKILKLVDQSQKNLSKTATTIKRLEPKYVTLVLMIFPFILVLGPTVFGWSWNVTLYRSIVFLISSSPCALAASAVPATLSAISNLAKRGVLFKGGSFLSNLGELKAISFDKTGTLTKGKPVVTNQYFIDGVDEEEVIDVIVSMEKESNHPLATAIVSNFPHTETKTLSVENEVGRGLVSTFNDNEYRISKPSEFNSYDKNIKEKVNEYSKDGKTVVLIAINKEVIGLIALMDVPNSNAKDAIEYFNDQGVHTTLITGDAKLTGESIGNELKIGQVIANVLPEDKAKIVKQQQDSYGLTAMVGDGVNDAPALVNADVGIAMGDGTDVAIDVADVVLMKNDISNLVYAHKVSRRLNKIVWQNIIFSMFIVLLLISLNFLGKMTIGIGVLAHEGSTVLVIFNGLRLLIPQKEM</sequence>
<dbReference type="InterPro" id="IPR023298">
    <property type="entry name" value="ATPase_P-typ_TM_dom_sf"/>
</dbReference>
<dbReference type="KEGG" id="esg:EsVE80_p1-00480"/>
<dbReference type="InterPro" id="IPR036412">
    <property type="entry name" value="HAD-like_sf"/>
</dbReference>
<dbReference type="CDD" id="cd07551">
    <property type="entry name" value="P-type_ATPase_HM_ZosA_PfeT-like"/>
    <property type="match status" value="1"/>
</dbReference>
<dbReference type="GO" id="GO:0046872">
    <property type="term" value="F:metal ion binding"/>
    <property type="evidence" value="ECO:0007669"/>
    <property type="project" value="UniProtKB-KW"/>
</dbReference>
<dbReference type="FunFam" id="2.70.150.10:FF:000020">
    <property type="entry name" value="Copper-exporting P-type ATPase A"/>
    <property type="match status" value="1"/>
</dbReference>
<geneLocation type="plasmid" evidence="17 18">
    <name>pVE80-1</name>
</geneLocation>
<dbReference type="SFLD" id="SFLDF00027">
    <property type="entry name" value="p-type_atpase"/>
    <property type="match status" value="1"/>
</dbReference>
<dbReference type="AlphaFoldDB" id="A0A679IBQ8"/>
<feature type="transmembrane region" description="Helical" evidence="14">
    <location>
        <begin position="273"/>
        <end position="294"/>
    </location>
</feature>
<feature type="transmembrane region" description="Helical" evidence="14">
    <location>
        <begin position="63"/>
        <end position="81"/>
    </location>
</feature>
<keyword evidence="7" id="KW-0813">Transport</keyword>
<proteinExistence type="inferred from homology"/>
<dbReference type="InterPro" id="IPR051949">
    <property type="entry name" value="Cation_Transport_ATPase"/>
</dbReference>
<keyword evidence="3 14" id="KW-1003">Cell membrane</keyword>
<gene>
    <name evidence="17" type="ORF">EsVE80_p1-00480</name>
</gene>
<keyword evidence="9" id="KW-0460">Magnesium</keyword>
<dbReference type="PRINTS" id="PR00119">
    <property type="entry name" value="CATATPASE"/>
</dbReference>
<dbReference type="RefSeq" id="WP_029486041.1">
    <property type="nucleotide sequence ID" value="NZ_AP022823.1"/>
</dbReference>
<dbReference type="GO" id="GO:0006825">
    <property type="term" value="P:copper ion transport"/>
    <property type="evidence" value="ECO:0007669"/>
    <property type="project" value="UniProtKB-KW"/>
</dbReference>
<keyword evidence="18" id="KW-1185">Reference proteome</keyword>
<dbReference type="PANTHER" id="PTHR43079:SF1">
    <property type="entry name" value="CADMIUM_ZINC-TRANSPORTING ATPASE HMA1, CHLOROPLASTIC-RELATED"/>
    <property type="match status" value="1"/>
</dbReference>
<comment type="similarity">
    <text evidence="2 14">Belongs to the cation transport ATPase (P-type) (TC 3.A.3) family. Type IB subfamily.</text>
</comment>
<feature type="transmembrane region" description="Helical" evidence="14">
    <location>
        <begin position="101"/>
        <end position="134"/>
    </location>
</feature>
<evidence type="ECO:0000256" key="5">
    <source>
        <dbReference type="ARBA" id="ARBA00022723"/>
    </source>
</evidence>
<name>A0A679IBQ8_9ENTE</name>
<dbReference type="InterPro" id="IPR044492">
    <property type="entry name" value="P_typ_ATPase_HD_dom"/>
</dbReference>
<organism evidence="17 18">
    <name type="scientific">Enterococcus saigonensis</name>
    <dbReference type="NCBI Taxonomy" id="1805431"/>
    <lineage>
        <taxon>Bacteria</taxon>
        <taxon>Bacillati</taxon>
        <taxon>Bacillota</taxon>
        <taxon>Bacilli</taxon>
        <taxon>Lactobacillales</taxon>
        <taxon>Enterococcaceae</taxon>
        <taxon>Enterococcus</taxon>
    </lineage>
</organism>
<accession>A0A679IBQ8</accession>
<evidence type="ECO:0000256" key="10">
    <source>
        <dbReference type="ARBA" id="ARBA00022967"/>
    </source>
</evidence>
<evidence type="ECO:0000256" key="8">
    <source>
        <dbReference type="ARBA" id="ARBA00022840"/>
    </source>
</evidence>
<dbReference type="InterPro" id="IPR023299">
    <property type="entry name" value="ATPase_P-typ_cyto_dom_N"/>
</dbReference>
<evidence type="ECO:0000256" key="7">
    <source>
        <dbReference type="ARBA" id="ARBA00022796"/>
    </source>
</evidence>
<dbReference type="InterPro" id="IPR018303">
    <property type="entry name" value="ATPase_P-typ_P_site"/>
</dbReference>
<keyword evidence="7" id="KW-0406">Ion transport</keyword>
<dbReference type="InterPro" id="IPR001757">
    <property type="entry name" value="P_typ_ATPase"/>
</dbReference>
<evidence type="ECO:0000313" key="18">
    <source>
        <dbReference type="Proteomes" id="UP000502998"/>
    </source>
</evidence>
<evidence type="ECO:0000256" key="15">
    <source>
        <dbReference type="SAM" id="MobiDB-lite"/>
    </source>
</evidence>
<dbReference type="InterPro" id="IPR059000">
    <property type="entry name" value="ATPase_P-type_domA"/>
</dbReference>
<evidence type="ECO:0000256" key="2">
    <source>
        <dbReference type="ARBA" id="ARBA00006024"/>
    </source>
</evidence>
<evidence type="ECO:0000256" key="9">
    <source>
        <dbReference type="ARBA" id="ARBA00022842"/>
    </source>
</evidence>
<dbReference type="PROSITE" id="PS00154">
    <property type="entry name" value="ATPASE_E1_E2"/>
    <property type="match status" value="1"/>
</dbReference>
<dbReference type="SUPFAM" id="SSF81665">
    <property type="entry name" value="Calcium ATPase, transmembrane domain M"/>
    <property type="match status" value="1"/>
</dbReference>
<evidence type="ECO:0000256" key="12">
    <source>
        <dbReference type="ARBA" id="ARBA00023008"/>
    </source>
</evidence>
<evidence type="ECO:0000256" key="11">
    <source>
        <dbReference type="ARBA" id="ARBA00022989"/>
    </source>
</evidence>
<keyword evidence="12" id="KW-0186">Copper</keyword>
<protein>
    <submittedName>
        <fullName evidence="17">Metal-transporting ATPase</fullName>
    </submittedName>
</protein>
<reference evidence="17 18" key="1">
    <citation type="submission" date="2020-02" db="EMBL/GenBank/DDBJ databases">
        <title>Characterization of vanA genotype vancomycin-resistant Enterococcus saigonensis VE80.</title>
        <authorList>
            <person name="Harada T."/>
            <person name="Motooka D."/>
            <person name="Nakamura S."/>
            <person name="Yamamoto Y."/>
            <person name="Kawahara R."/>
            <person name="Kawatsu K."/>
        </authorList>
    </citation>
    <scope>NUCLEOTIDE SEQUENCE [LARGE SCALE GENOMIC DNA]</scope>
    <source>
        <strain evidence="17 18">VE80</strain>
        <plasmid evidence="17 18">pVE80-1</plasmid>
    </source>
</reference>
<dbReference type="InterPro" id="IPR008250">
    <property type="entry name" value="ATPase_P-typ_transduc_dom_A_sf"/>
</dbReference>
<evidence type="ECO:0000313" key="17">
    <source>
        <dbReference type="EMBL" id="BCA87118.1"/>
    </source>
</evidence>
<evidence type="ECO:0000256" key="1">
    <source>
        <dbReference type="ARBA" id="ARBA00004651"/>
    </source>
</evidence>
<keyword evidence="17" id="KW-0614">Plasmid</keyword>
<dbReference type="SUPFAM" id="SSF81653">
    <property type="entry name" value="Calcium ATPase, transduction domain A"/>
    <property type="match status" value="1"/>
</dbReference>
<feature type="transmembrane region" description="Helical" evidence="14">
    <location>
        <begin position="601"/>
        <end position="621"/>
    </location>
</feature>
<dbReference type="Pfam" id="PF00702">
    <property type="entry name" value="Hydrolase"/>
    <property type="match status" value="1"/>
</dbReference>
<dbReference type="NCBIfam" id="TIGR01494">
    <property type="entry name" value="ATPase_P-type"/>
    <property type="match status" value="1"/>
</dbReference>
<dbReference type="SFLD" id="SFLDS00003">
    <property type="entry name" value="Haloacid_Dehalogenase"/>
    <property type="match status" value="1"/>
</dbReference>
<keyword evidence="11 14" id="KW-1133">Transmembrane helix</keyword>
<evidence type="ECO:0000256" key="14">
    <source>
        <dbReference type="RuleBase" id="RU362081"/>
    </source>
</evidence>
<keyword evidence="10" id="KW-1278">Translocase</keyword>
<dbReference type="GO" id="GO:0005524">
    <property type="term" value="F:ATP binding"/>
    <property type="evidence" value="ECO:0007669"/>
    <property type="project" value="UniProtKB-UniRule"/>
</dbReference>
<dbReference type="Gene3D" id="3.40.1110.10">
    <property type="entry name" value="Calcium-transporting ATPase, cytoplasmic domain N"/>
    <property type="match status" value="1"/>
</dbReference>
<dbReference type="GO" id="GO:0016887">
    <property type="term" value="F:ATP hydrolysis activity"/>
    <property type="evidence" value="ECO:0007669"/>
    <property type="project" value="InterPro"/>
</dbReference>
<dbReference type="EMBL" id="AP022823">
    <property type="protein sequence ID" value="BCA87118.1"/>
    <property type="molecule type" value="Genomic_DNA"/>
</dbReference>
<keyword evidence="7" id="KW-0187">Copper transport</keyword>
<dbReference type="Proteomes" id="UP000502998">
    <property type="component" value="Plasmid pVE80-1"/>
</dbReference>
<dbReference type="SFLD" id="SFLDG00002">
    <property type="entry name" value="C1.7:_P-type_atpase_like"/>
    <property type="match status" value="1"/>
</dbReference>
<dbReference type="GO" id="GO:0019829">
    <property type="term" value="F:ATPase-coupled monoatomic cation transmembrane transporter activity"/>
    <property type="evidence" value="ECO:0007669"/>
    <property type="project" value="InterPro"/>
</dbReference>
<feature type="domain" description="P-type ATPase A" evidence="16">
    <location>
        <begin position="152"/>
        <end position="252"/>
    </location>
</feature>
<dbReference type="Gene3D" id="2.70.150.10">
    <property type="entry name" value="Calcium-transporting ATPase, cytoplasmic transduction domain A"/>
    <property type="match status" value="1"/>
</dbReference>
<keyword evidence="5 14" id="KW-0479">Metal-binding</keyword>
<dbReference type="GO" id="GO:0005886">
    <property type="term" value="C:plasma membrane"/>
    <property type="evidence" value="ECO:0007669"/>
    <property type="project" value="UniProtKB-SubCell"/>
</dbReference>
<keyword evidence="6 14" id="KW-0547">Nucleotide-binding</keyword>
<comment type="subcellular location">
    <subcellularLocation>
        <location evidence="1">Cell membrane</location>
        <topology evidence="1">Multi-pass membrane protein</topology>
    </subcellularLocation>
</comment>
<evidence type="ECO:0000259" key="16">
    <source>
        <dbReference type="Pfam" id="PF00122"/>
    </source>
</evidence>
<dbReference type="NCBIfam" id="TIGR01512">
    <property type="entry name" value="ATPase-IB2_Cd"/>
    <property type="match status" value="1"/>
</dbReference>
<keyword evidence="4 14" id="KW-0812">Transmembrane</keyword>
<evidence type="ECO:0000256" key="6">
    <source>
        <dbReference type="ARBA" id="ARBA00022741"/>
    </source>
</evidence>